<organism evidence="1 2">
    <name type="scientific">Periplaneta americana</name>
    <name type="common">American cockroach</name>
    <name type="synonym">Blatta americana</name>
    <dbReference type="NCBI Taxonomy" id="6978"/>
    <lineage>
        <taxon>Eukaryota</taxon>
        <taxon>Metazoa</taxon>
        <taxon>Ecdysozoa</taxon>
        <taxon>Arthropoda</taxon>
        <taxon>Hexapoda</taxon>
        <taxon>Insecta</taxon>
        <taxon>Pterygota</taxon>
        <taxon>Neoptera</taxon>
        <taxon>Polyneoptera</taxon>
        <taxon>Dictyoptera</taxon>
        <taxon>Blattodea</taxon>
        <taxon>Blattoidea</taxon>
        <taxon>Blattidae</taxon>
        <taxon>Blattinae</taxon>
        <taxon>Periplaneta</taxon>
    </lineage>
</organism>
<evidence type="ECO:0000313" key="1">
    <source>
        <dbReference type="EMBL" id="KAJ4445119.1"/>
    </source>
</evidence>
<gene>
    <name evidence="1" type="ORF">ANN_06920</name>
</gene>
<dbReference type="Proteomes" id="UP001148838">
    <property type="component" value="Unassembled WGS sequence"/>
</dbReference>
<keyword evidence="2" id="KW-1185">Reference proteome</keyword>
<protein>
    <submittedName>
        <fullName evidence="1">Uncharacterized protein</fullName>
    </submittedName>
</protein>
<proteinExistence type="predicted"/>
<sequence length="399" mass="45782">MNGRMTALIRYCRSLASTNAKKRLTNTKAVAELPMGWVRIMVQARSKPTPFDVVVFNQDMMGSWESFLQKKYLRKYSFLTRPIRGHADAPRTSVSSAARPVGHVFEPRCSCHNIMTEHISEERRSTNVRTPVLPGSMETSSLINIQRAVETEKTNYRNTFIEEDDVYIPHVEELPSVHTGQETTSGELLVTAGTTNTEEGSDPESSDSDDLVAFNRNVIAWVQNMRGINALEVGQSSEIEAGHETTEETMVVAAATHTDDSYLKRSDDKLTEFNRRHMAWLLKMRAINAMEVGERRKAGHETDDSYLKRWDDKLLEFNRRHMEWLLKMRAINAMEVGERRKAGHEKIITESSEEFNKWWLQNQQRRAFEVGETFTWEGTVAKCLYSEAWWECFGSASRS</sequence>
<comment type="caution">
    <text evidence="1">The sequence shown here is derived from an EMBL/GenBank/DDBJ whole genome shotgun (WGS) entry which is preliminary data.</text>
</comment>
<dbReference type="EMBL" id="JAJSOF020000011">
    <property type="protein sequence ID" value="KAJ4445119.1"/>
    <property type="molecule type" value="Genomic_DNA"/>
</dbReference>
<accession>A0ABQ8TF01</accession>
<evidence type="ECO:0000313" key="2">
    <source>
        <dbReference type="Proteomes" id="UP001148838"/>
    </source>
</evidence>
<name>A0ABQ8TF01_PERAM</name>
<reference evidence="1 2" key="1">
    <citation type="journal article" date="2022" name="Allergy">
        <title>Genome assembly and annotation of Periplaneta americana reveal a comprehensive cockroach allergen profile.</title>
        <authorList>
            <person name="Wang L."/>
            <person name="Xiong Q."/>
            <person name="Saelim N."/>
            <person name="Wang L."/>
            <person name="Nong W."/>
            <person name="Wan A.T."/>
            <person name="Shi M."/>
            <person name="Liu X."/>
            <person name="Cao Q."/>
            <person name="Hui J.H.L."/>
            <person name="Sookrung N."/>
            <person name="Leung T.F."/>
            <person name="Tungtrongchitr A."/>
            <person name="Tsui S.K.W."/>
        </authorList>
    </citation>
    <scope>NUCLEOTIDE SEQUENCE [LARGE SCALE GENOMIC DNA]</scope>
    <source>
        <strain evidence="1">PWHHKU_190912</strain>
    </source>
</reference>